<feature type="domain" description="Bacteriophage T5 Orf172 DNA-binding" evidence="1">
    <location>
        <begin position="2"/>
        <end position="70"/>
    </location>
</feature>
<comment type="caution">
    <text evidence="2">The sequence shown here is derived from an EMBL/GenBank/DDBJ whole genome shotgun (WGS) entry which is preliminary data.</text>
</comment>
<gene>
    <name evidence="2" type="ORF">ACFSKW_52250</name>
</gene>
<dbReference type="Proteomes" id="UP001597368">
    <property type="component" value="Unassembled WGS sequence"/>
</dbReference>
<dbReference type="Pfam" id="PF13455">
    <property type="entry name" value="MUG113"/>
    <property type="match status" value="1"/>
</dbReference>
<evidence type="ECO:0000313" key="2">
    <source>
        <dbReference type="EMBL" id="MFD1940060.1"/>
    </source>
</evidence>
<dbReference type="InterPro" id="IPR018306">
    <property type="entry name" value="Phage_T5_Orf172_DNA-bd"/>
</dbReference>
<sequence>MEPEDRVRELGDASVPFRFDTHALIFSEDAVGLEARLHAELNDRRLNKVNLRREFFHATPAEVRGLLQKIAGQHLLEYRDTAEALEWRQSAGATEPA</sequence>
<proteinExistence type="predicted"/>
<dbReference type="SMART" id="SM00974">
    <property type="entry name" value="T5orf172"/>
    <property type="match status" value="1"/>
</dbReference>
<dbReference type="EMBL" id="JBHUFV010000104">
    <property type="protein sequence ID" value="MFD1940060.1"/>
    <property type="molecule type" value="Genomic_DNA"/>
</dbReference>
<reference evidence="3" key="1">
    <citation type="journal article" date="2019" name="Int. J. Syst. Evol. Microbiol.">
        <title>The Global Catalogue of Microorganisms (GCM) 10K type strain sequencing project: providing services to taxonomists for standard genome sequencing and annotation.</title>
        <authorList>
            <consortium name="The Broad Institute Genomics Platform"/>
            <consortium name="The Broad Institute Genome Sequencing Center for Infectious Disease"/>
            <person name="Wu L."/>
            <person name="Ma J."/>
        </authorList>
    </citation>
    <scope>NUCLEOTIDE SEQUENCE [LARGE SCALE GENOMIC DNA]</scope>
    <source>
        <strain evidence="3">ICMP 6774ER</strain>
    </source>
</reference>
<evidence type="ECO:0000313" key="3">
    <source>
        <dbReference type="Proteomes" id="UP001597368"/>
    </source>
</evidence>
<evidence type="ECO:0000259" key="1">
    <source>
        <dbReference type="SMART" id="SM00974"/>
    </source>
</evidence>
<organism evidence="2 3">
    <name type="scientific">Nonomuraea mangrovi</name>
    <dbReference type="NCBI Taxonomy" id="2316207"/>
    <lineage>
        <taxon>Bacteria</taxon>
        <taxon>Bacillati</taxon>
        <taxon>Actinomycetota</taxon>
        <taxon>Actinomycetes</taxon>
        <taxon>Streptosporangiales</taxon>
        <taxon>Streptosporangiaceae</taxon>
        <taxon>Nonomuraea</taxon>
    </lineage>
</organism>
<name>A0ABW4TGG8_9ACTN</name>
<accession>A0ABW4TGG8</accession>
<dbReference type="RefSeq" id="WP_379582924.1">
    <property type="nucleotide sequence ID" value="NZ_JBHUFV010000104.1"/>
</dbReference>
<protein>
    <submittedName>
        <fullName evidence="2">GIY-YIG nuclease family protein</fullName>
    </submittedName>
</protein>
<keyword evidence="3" id="KW-1185">Reference proteome</keyword>